<comment type="caution">
    <text evidence="2">The sequence shown here is derived from an EMBL/GenBank/DDBJ whole genome shotgun (WGS) entry which is preliminary data.</text>
</comment>
<dbReference type="Proteomes" id="UP001328107">
    <property type="component" value="Unassembled WGS sequence"/>
</dbReference>
<evidence type="ECO:0000313" key="3">
    <source>
        <dbReference type="Proteomes" id="UP001328107"/>
    </source>
</evidence>
<proteinExistence type="predicted"/>
<sequence length="170" mass="18202">MGWSVVVGSVGEGSIGGGCASFPSSKHDHLPEDEDVDRYLNDGADPELEGTSSGDEVARLAQISHQPRQNHGNAHSSGALPLAVPYQLRHPQSSLHQQRDHAQQLHVPRVLCKNGGDDAPEDGEDEEGEQEGLQVVPRPESRTKMTLSIVCIPIVLCCVASHPIVSKHVS</sequence>
<name>A0AAN5CXZ0_9BILA</name>
<dbReference type="AlphaFoldDB" id="A0AAN5CXZ0"/>
<keyword evidence="3" id="KW-1185">Reference proteome</keyword>
<organism evidence="2 3">
    <name type="scientific">Pristionchus mayeri</name>
    <dbReference type="NCBI Taxonomy" id="1317129"/>
    <lineage>
        <taxon>Eukaryota</taxon>
        <taxon>Metazoa</taxon>
        <taxon>Ecdysozoa</taxon>
        <taxon>Nematoda</taxon>
        <taxon>Chromadorea</taxon>
        <taxon>Rhabditida</taxon>
        <taxon>Rhabditina</taxon>
        <taxon>Diplogasteromorpha</taxon>
        <taxon>Diplogasteroidea</taxon>
        <taxon>Neodiplogasteridae</taxon>
        <taxon>Pristionchus</taxon>
    </lineage>
</organism>
<evidence type="ECO:0000313" key="2">
    <source>
        <dbReference type="EMBL" id="GMR52781.1"/>
    </source>
</evidence>
<dbReference type="EMBL" id="BTRK01000005">
    <property type="protein sequence ID" value="GMR52781.1"/>
    <property type="molecule type" value="Genomic_DNA"/>
</dbReference>
<reference evidence="3" key="1">
    <citation type="submission" date="2022-10" db="EMBL/GenBank/DDBJ databases">
        <title>Genome assembly of Pristionchus species.</title>
        <authorList>
            <person name="Yoshida K."/>
            <person name="Sommer R.J."/>
        </authorList>
    </citation>
    <scope>NUCLEOTIDE SEQUENCE [LARGE SCALE GENOMIC DNA]</scope>
    <source>
        <strain evidence="3">RS5460</strain>
    </source>
</reference>
<feature type="compositionally biased region" description="Polar residues" evidence="1">
    <location>
        <begin position="63"/>
        <end position="76"/>
    </location>
</feature>
<gene>
    <name evidence="2" type="ORF">PMAYCL1PPCAC_22976</name>
</gene>
<accession>A0AAN5CXZ0</accession>
<feature type="region of interest" description="Disordered" evidence="1">
    <location>
        <begin position="16"/>
        <end position="139"/>
    </location>
</feature>
<evidence type="ECO:0000256" key="1">
    <source>
        <dbReference type="SAM" id="MobiDB-lite"/>
    </source>
</evidence>
<protein>
    <submittedName>
        <fullName evidence="2">Uncharacterized protein</fullName>
    </submittedName>
</protein>
<feature type="compositionally biased region" description="Acidic residues" evidence="1">
    <location>
        <begin position="118"/>
        <end position="130"/>
    </location>
</feature>